<sequence>RRFLAGAIESEQMNGFPEGLSLEPEKASKWMDNPKVPRWSERKRAKLDDSEVYRTRACKPRCEGTSVAGRASRSLGERLIPELV</sequence>
<keyword evidence="2" id="KW-1185">Reference proteome</keyword>
<protein>
    <submittedName>
        <fullName evidence="1">Uncharacterized protein</fullName>
    </submittedName>
</protein>
<feature type="non-terminal residue" evidence="1">
    <location>
        <position position="1"/>
    </location>
</feature>
<organism evidence="1 2">
    <name type="scientific">Trifolium medium</name>
    <dbReference type="NCBI Taxonomy" id="97028"/>
    <lineage>
        <taxon>Eukaryota</taxon>
        <taxon>Viridiplantae</taxon>
        <taxon>Streptophyta</taxon>
        <taxon>Embryophyta</taxon>
        <taxon>Tracheophyta</taxon>
        <taxon>Spermatophyta</taxon>
        <taxon>Magnoliopsida</taxon>
        <taxon>eudicotyledons</taxon>
        <taxon>Gunneridae</taxon>
        <taxon>Pentapetalae</taxon>
        <taxon>rosids</taxon>
        <taxon>fabids</taxon>
        <taxon>Fabales</taxon>
        <taxon>Fabaceae</taxon>
        <taxon>Papilionoideae</taxon>
        <taxon>50 kb inversion clade</taxon>
        <taxon>NPAAA clade</taxon>
        <taxon>Hologalegina</taxon>
        <taxon>IRL clade</taxon>
        <taxon>Trifolieae</taxon>
        <taxon>Trifolium</taxon>
    </lineage>
</organism>
<evidence type="ECO:0000313" key="1">
    <source>
        <dbReference type="EMBL" id="MCI52229.1"/>
    </source>
</evidence>
<reference evidence="1 2" key="1">
    <citation type="journal article" date="2018" name="Front. Plant Sci.">
        <title>Red Clover (Trifolium pratense) and Zigzag Clover (T. medium) - A Picture of Genomic Similarities and Differences.</title>
        <authorList>
            <person name="Dluhosova J."/>
            <person name="Istvanek J."/>
            <person name="Nedelnik J."/>
            <person name="Repkova J."/>
        </authorList>
    </citation>
    <scope>NUCLEOTIDE SEQUENCE [LARGE SCALE GENOMIC DNA]</scope>
    <source>
        <strain evidence="2">cv. 10/8</strain>
        <tissue evidence="1">Leaf</tissue>
    </source>
</reference>
<name>A0A392SU93_9FABA</name>
<accession>A0A392SU93</accession>
<proteinExistence type="predicted"/>
<dbReference type="EMBL" id="LXQA010444242">
    <property type="protein sequence ID" value="MCI52229.1"/>
    <property type="molecule type" value="Genomic_DNA"/>
</dbReference>
<comment type="caution">
    <text evidence="1">The sequence shown here is derived from an EMBL/GenBank/DDBJ whole genome shotgun (WGS) entry which is preliminary data.</text>
</comment>
<dbReference type="Proteomes" id="UP000265520">
    <property type="component" value="Unassembled WGS sequence"/>
</dbReference>
<evidence type="ECO:0000313" key="2">
    <source>
        <dbReference type="Proteomes" id="UP000265520"/>
    </source>
</evidence>
<dbReference type="AlphaFoldDB" id="A0A392SU93"/>